<organism evidence="2 3">
    <name type="scientific">Platysternon megacephalum</name>
    <name type="common">big-headed turtle</name>
    <dbReference type="NCBI Taxonomy" id="55544"/>
    <lineage>
        <taxon>Eukaryota</taxon>
        <taxon>Metazoa</taxon>
        <taxon>Chordata</taxon>
        <taxon>Craniata</taxon>
        <taxon>Vertebrata</taxon>
        <taxon>Euteleostomi</taxon>
        <taxon>Archelosauria</taxon>
        <taxon>Testudinata</taxon>
        <taxon>Testudines</taxon>
        <taxon>Cryptodira</taxon>
        <taxon>Durocryptodira</taxon>
        <taxon>Testudinoidea</taxon>
        <taxon>Platysternidae</taxon>
        <taxon>Platysternon</taxon>
    </lineage>
</organism>
<accession>A0A4D9EEK8</accession>
<comment type="caution">
    <text evidence="2">The sequence shown here is derived from an EMBL/GenBank/DDBJ whole genome shotgun (WGS) entry which is preliminary data.</text>
</comment>
<feature type="compositionally biased region" description="Polar residues" evidence="1">
    <location>
        <begin position="106"/>
        <end position="123"/>
    </location>
</feature>
<evidence type="ECO:0000256" key="1">
    <source>
        <dbReference type="SAM" id="MobiDB-lite"/>
    </source>
</evidence>
<reference evidence="2 3" key="2">
    <citation type="submission" date="2019-04" db="EMBL/GenBank/DDBJ databases">
        <title>The genome sequence of big-headed turtle.</title>
        <authorList>
            <person name="Gong S."/>
        </authorList>
    </citation>
    <scope>NUCLEOTIDE SEQUENCE [LARGE SCALE GENOMIC DNA]</scope>
    <source>
        <strain evidence="2">DO16091913</strain>
        <tissue evidence="2">Muscle</tissue>
    </source>
</reference>
<proteinExistence type="predicted"/>
<sequence length="146" mass="15056">MQCRCGCRTARYDCWRQSPPQPGLKRLELVAGLSMGRAGAPPLSSRCCLGPWPWAVLGTPPTHLASSSCPADSQGGVLSPMDGDSDAGEGGVTACRGPDPERGCSPASSTGPCSVTHPPNSLGNRPAGASQVLSDQLQRCLRDHCG</sequence>
<evidence type="ECO:0000313" key="2">
    <source>
        <dbReference type="EMBL" id="TFK04944.1"/>
    </source>
</evidence>
<name>A0A4D9EEK8_9SAUR</name>
<dbReference type="EMBL" id="QXTE01000125">
    <property type="protein sequence ID" value="TFK04944.1"/>
    <property type="molecule type" value="Genomic_DNA"/>
</dbReference>
<evidence type="ECO:0000313" key="3">
    <source>
        <dbReference type="Proteomes" id="UP000297703"/>
    </source>
</evidence>
<keyword evidence="3" id="KW-1185">Reference proteome</keyword>
<dbReference type="AlphaFoldDB" id="A0A4D9EEK8"/>
<reference evidence="2 3" key="1">
    <citation type="submission" date="2019-04" db="EMBL/GenBank/DDBJ databases">
        <title>Draft genome of the big-headed turtle Platysternon megacephalum.</title>
        <authorList>
            <person name="Gong S."/>
        </authorList>
    </citation>
    <scope>NUCLEOTIDE SEQUENCE [LARGE SCALE GENOMIC DNA]</scope>
    <source>
        <strain evidence="2">DO16091913</strain>
        <tissue evidence="2">Muscle</tissue>
    </source>
</reference>
<dbReference type="Proteomes" id="UP000297703">
    <property type="component" value="Unassembled WGS sequence"/>
</dbReference>
<gene>
    <name evidence="2" type="ORF">DR999_PMT12564</name>
</gene>
<feature type="region of interest" description="Disordered" evidence="1">
    <location>
        <begin position="67"/>
        <end position="128"/>
    </location>
</feature>
<protein>
    <submittedName>
        <fullName evidence="2">MyoD family inhibitor</fullName>
    </submittedName>
</protein>